<gene>
    <name evidence="2" type="ORF">NKR19_g8907</name>
</gene>
<keyword evidence="2" id="KW-0378">Hydrolase</keyword>
<comment type="caution">
    <text evidence="2">The sequence shown here is derived from an EMBL/GenBank/DDBJ whole genome shotgun (WGS) entry which is preliminary data.</text>
</comment>
<protein>
    <submittedName>
        <fullName evidence="2">Glycoside hydrolase family 65 protein</fullName>
    </submittedName>
</protein>
<dbReference type="EMBL" id="JANBVN010000194">
    <property type="protein sequence ID" value="KAJ9133783.1"/>
    <property type="molecule type" value="Genomic_DNA"/>
</dbReference>
<dbReference type="PANTHER" id="PTHR11051">
    <property type="entry name" value="GLYCOSYL HYDROLASE-RELATED"/>
    <property type="match status" value="1"/>
</dbReference>
<dbReference type="Gene3D" id="1.50.10.10">
    <property type="match status" value="1"/>
</dbReference>
<name>A0AA38VBV1_9PEZI</name>
<dbReference type="GO" id="GO:0005993">
    <property type="term" value="P:trehalose catabolic process"/>
    <property type="evidence" value="ECO:0007669"/>
    <property type="project" value="TreeGrafter"/>
</dbReference>
<dbReference type="AlphaFoldDB" id="A0AA38VBV1"/>
<proteinExistence type="inferred from homology"/>
<evidence type="ECO:0000256" key="1">
    <source>
        <dbReference type="ARBA" id="ARBA00006768"/>
    </source>
</evidence>
<dbReference type="SUPFAM" id="SSF48208">
    <property type="entry name" value="Six-hairpin glycosidases"/>
    <property type="match status" value="1"/>
</dbReference>
<keyword evidence="3" id="KW-1185">Reference proteome</keyword>
<evidence type="ECO:0000313" key="2">
    <source>
        <dbReference type="EMBL" id="KAJ9133783.1"/>
    </source>
</evidence>
<sequence>MFAAYVSYNTSSKQYDTIQLGEPDEFAYNINNGPFTNVAIKQLLGNWAPSAATQLGYEVPKNWTDIAQNMYIPYSKDGKIIIEFDGMDGTWEVKQASVGLINYPLEFQLSDTQSRNDVAYYSSVNTADGPAMTWSIYAISEAQLQEKGCAAYTYLQRASEPYIRQPFYQFSEVLADAELPGVSNPAFIFGLNPAFPFLTGAGGFLQIFTHGLIGMRSGWVRFIWTLCCRSS</sequence>
<dbReference type="GO" id="GO:0004555">
    <property type="term" value="F:alpha,alpha-trehalase activity"/>
    <property type="evidence" value="ECO:0007669"/>
    <property type="project" value="TreeGrafter"/>
</dbReference>
<dbReference type="GO" id="GO:0009277">
    <property type="term" value="C:fungal-type cell wall"/>
    <property type="evidence" value="ECO:0007669"/>
    <property type="project" value="TreeGrafter"/>
</dbReference>
<dbReference type="PANTHER" id="PTHR11051:SF8">
    <property type="entry name" value="PROTEIN-GLUCOSYLGALACTOSYLHYDROXYLYSINE GLUCOSIDASE"/>
    <property type="match status" value="1"/>
</dbReference>
<organism evidence="2 3">
    <name type="scientific">Coniochaeta hoffmannii</name>
    <dbReference type="NCBI Taxonomy" id="91930"/>
    <lineage>
        <taxon>Eukaryota</taxon>
        <taxon>Fungi</taxon>
        <taxon>Dikarya</taxon>
        <taxon>Ascomycota</taxon>
        <taxon>Pezizomycotina</taxon>
        <taxon>Sordariomycetes</taxon>
        <taxon>Sordariomycetidae</taxon>
        <taxon>Coniochaetales</taxon>
        <taxon>Coniochaetaceae</taxon>
        <taxon>Coniochaeta</taxon>
    </lineage>
</organism>
<dbReference type="Proteomes" id="UP001174691">
    <property type="component" value="Unassembled WGS sequence"/>
</dbReference>
<reference evidence="2" key="1">
    <citation type="submission" date="2022-07" db="EMBL/GenBank/DDBJ databases">
        <title>Fungi with potential for degradation of polypropylene.</title>
        <authorList>
            <person name="Gostincar C."/>
        </authorList>
    </citation>
    <scope>NUCLEOTIDE SEQUENCE</scope>
    <source>
        <strain evidence="2">EXF-13287</strain>
    </source>
</reference>
<comment type="similarity">
    <text evidence="1">Belongs to the glycosyl hydrolase 65 family.</text>
</comment>
<accession>A0AA38VBV1</accession>
<dbReference type="InterPro" id="IPR008928">
    <property type="entry name" value="6-hairpin_glycosidase_sf"/>
</dbReference>
<evidence type="ECO:0000313" key="3">
    <source>
        <dbReference type="Proteomes" id="UP001174691"/>
    </source>
</evidence>
<dbReference type="InterPro" id="IPR012341">
    <property type="entry name" value="6hp_glycosidase-like_sf"/>
</dbReference>